<dbReference type="EMBL" id="RHJS01000002">
    <property type="protein sequence ID" value="RRK30816.1"/>
    <property type="molecule type" value="Genomic_DNA"/>
</dbReference>
<keyword evidence="3" id="KW-1185">Reference proteome</keyword>
<name>A0A3R8JK64_9FIRM</name>
<keyword evidence="1" id="KW-0472">Membrane</keyword>
<evidence type="ECO:0000313" key="2">
    <source>
        <dbReference type="EMBL" id="RRK30816.1"/>
    </source>
</evidence>
<reference evidence="2" key="1">
    <citation type="submission" date="2018-10" db="EMBL/GenBank/DDBJ databases">
        <title>Schaedlerella arabinophila gen. nov. sp. nov., isolated from the mouse intestinal tract and comparative analysis with the genome of the closely related altered Schaedler flora strain ASF502.</title>
        <authorList>
            <person name="Miyake S."/>
            <person name="Soh M."/>
            <person name="Seedorf H."/>
        </authorList>
    </citation>
    <scope>NUCLEOTIDE SEQUENCE [LARGE SCALE GENOMIC DNA]</scope>
    <source>
        <strain evidence="2">DSM 106076</strain>
    </source>
</reference>
<feature type="transmembrane region" description="Helical" evidence="1">
    <location>
        <begin position="133"/>
        <end position="155"/>
    </location>
</feature>
<gene>
    <name evidence="2" type="ORF">EBB54_05085</name>
</gene>
<evidence type="ECO:0000313" key="3">
    <source>
        <dbReference type="Proteomes" id="UP000274920"/>
    </source>
</evidence>
<feature type="transmembrane region" description="Helical" evidence="1">
    <location>
        <begin position="91"/>
        <end position="113"/>
    </location>
</feature>
<evidence type="ECO:0008006" key="4">
    <source>
        <dbReference type="Google" id="ProtNLM"/>
    </source>
</evidence>
<organism evidence="2 3">
    <name type="scientific">Schaedlerella arabinosiphila</name>
    <dbReference type="NCBI Taxonomy" id="2044587"/>
    <lineage>
        <taxon>Bacteria</taxon>
        <taxon>Bacillati</taxon>
        <taxon>Bacillota</taxon>
        <taxon>Clostridia</taxon>
        <taxon>Lachnospirales</taxon>
        <taxon>Lachnospiraceae</taxon>
        <taxon>Schaedlerella</taxon>
    </lineage>
</organism>
<feature type="transmembrane region" description="Helical" evidence="1">
    <location>
        <begin position="21"/>
        <end position="45"/>
    </location>
</feature>
<keyword evidence="1" id="KW-0812">Transmembrane</keyword>
<dbReference type="RefSeq" id="WP_125126602.1">
    <property type="nucleotide sequence ID" value="NZ_RHJS01000002.1"/>
</dbReference>
<dbReference type="Proteomes" id="UP000274920">
    <property type="component" value="Unassembled WGS sequence"/>
</dbReference>
<protein>
    <recommendedName>
        <fullName evidence="4">DUF2975 domain-containing protein</fullName>
    </recommendedName>
</protein>
<evidence type="ECO:0000256" key="1">
    <source>
        <dbReference type="SAM" id="Phobius"/>
    </source>
</evidence>
<feature type="transmembrane region" description="Helical" evidence="1">
    <location>
        <begin position="175"/>
        <end position="191"/>
    </location>
</feature>
<sequence>MLFKRKSEEERSERHFTLTRRIYYIYILVTVYDLFMYLAGLVSVLSRPAAQTEIMDTGTHLWFYTLGGNFVRFPKEYLPFEVDAPSVDGKLFAAAFLLLTFMAKKLPIFFIVWKGYRILRAMKRSYTPFVPEIAEHICWIGRTALFIGLFGNLTIQGGMSLMFQHNFWFENPMEVSWTLAGLILLLVSDIFKRGCTLQKEVDETL</sequence>
<proteinExistence type="predicted"/>
<accession>A0A3R8JK64</accession>
<keyword evidence="1" id="KW-1133">Transmembrane helix</keyword>
<comment type="caution">
    <text evidence="2">The sequence shown here is derived from an EMBL/GenBank/DDBJ whole genome shotgun (WGS) entry which is preliminary data.</text>
</comment>
<dbReference type="AlphaFoldDB" id="A0A3R8JK64"/>